<organism evidence="1 2">
    <name type="scientific">Racocetra persica</name>
    <dbReference type="NCBI Taxonomy" id="160502"/>
    <lineage>
        <taxon>Eukaryota</taxon>
        <taxon>Fungi</taxon>
        <taxon>Fungi incertae sedis</taxon>
        <taxon>Mucoromycota</taxon>
        <taxon>Glomeromycotina</taxon>
        <taxon>Glomeromycetes</taxon>
        <taxon>Diversisporales</taxon>
        <taxon>Gigasporaceae</taxon>
        <taxon>Racocetra</taxon>
    </lineage>
</organism>
<accession>A0ACA9T0B3</accession>
<comment type="caution">
    <text evidence="1">The sequence shown here is derived from an EMBL/GenBank/DDBJ whole genome shotgun (WGS) entry which is preliminary data.</text>
</comment>
<sequence length="48" mass="5746">KRRKKKPTNDKEETPTNDEKGTDTNDEKERPQMMKRNITPMTKRISNK</sequence>
<proteinExistence type="predicted"/>
<keyword evidence="2" id="KW-1185">Reference proteome</keyword>
<protein>
    <submittedName>
        <fullName evidence="1">6589_t:CDS:1</fullName>
    </submittedName>
</protein>
<dbReference type="EMBL" id="CAJVQC010180751">
    <property type="protein sequence ID" value="CAG8852228.1"/>
    <property type="molecule type" value="Genomic_DNA"/>
</dbReference>
<dbReference type="Proteomes" id="UP000789920">
    <property type="component" value="Unassembled WGS sequence"/>
</dbReference>
<evidence type="ECO:0000313" key="2">
    <source>
        <dbReference type="Proteomes" id="UP000789920"/>
    </source>
</evidence>
<reference evidence="1" key="1">
    <citation type="submission" date="2021-06" db="EMBL/GenBank/DDBJ databases">
        <authorList>
            <person name="Kallberg Y."/>
            <person name="Tangrot J."/>
            <person name="Rosling A."/>
        </authorList>
    </citation>
    <scope>NUCLEOTIDE SEQUENCE</scope>
    <source>
        <strain evidence="1">MA461A</strain>
    </source>
</reference>
<name>A0ACA9T0B3_9GLOM</name>
<feature type="non-terminal residue" evidence="1">
    <location>
        <position position="1"/>
    </location>
</feature>
<evidence type="ECO:0000313" key="1">
    <source>
        <dbReference type="EMBL" id="CAG8852228.1"/>
    </source>
</evidence>
<gene>
    <name evidence="1" type="ORF">RPERSI_LOCUS36966</name>
</gene>